<dbReference type="VEuPathDB" id="FungiDB:PPTG_21707"/>
<sequence>MESNDAEDEERGLNLRFRIWKLMGKRPGDIYQKFFHKMSADKIRKSSKHNVWKEYANWFDKSKKSATITA</sequence>
<reference evidence="1" key="1">
    <citation type="submission" date="2013-11" db="EMBL/GenBank/DDBJ databases">
        <title>The Genome Sequence of Phytophthora parasitica CHvinca01.</title>
        <authorList>
            <consortium name="The Broad Institute Genomics Platform"/>
            <person name="Russ C."/>
            <person name="Tyler B."/>
            <person name="Panabieres F."/>
            <person name="Shan W."/>
            <person name="Tripathy S."/>
            <person name="Grunwald N."/>
            <person name="Machado M."/>
            <person name="Johnson C.S."/>
            <person name="Arredondo F."/>
            <person name="Hong C."/>
            <person name="Coffey M."/>
            <person name="Young S.K."/>
            <person name="Zeng Q."/>
            <person name="Gargeya S."/>
            <person name="Fitzgerald M."/>
            <person name="Abouelleil A."/>
            <person name="Alvarado L."/>
            <person name="Chapman S.B."/>
            <person name="Gainer-Dewar J."/>
            <person name="Goldberg J."/>
            <person name="Griggs A."/>
            <person name="Gujja S."/>
            <person name="Hansen M."/>
            <person name="Howarth C."/>
            <person name="Imamovic A."/>
            <person name="Ireland A."/>
            <person name="Larimer J."/>
            <person name="McCowan C."/>
            <person name="Murphy C."/>
            <person name="Pearson M."/>
            <person name="Poon T.W."/>
            <person name="Priest M."/>
            <person name="Roberts A."/>
            <person name="Saif S."/>
            <person name="Shea T."/>
            <person name="Sykes S."/>
            <person name="Wortman J."/>
            <person name="Nusbaum C."/>
            <person name="Birren B."/>
        </authorList>
    </citation>
    <scope>NUCLEOTIDE SEQUENCE [LARGE SCALE GENOMIC DNA]</scope>
    <source>
        <strain evidence="1">CHvinca01</strain>
    </source>
</reference>
<proteinExistence type="predicted"/>
<evidence type="ECO:0000313" key="1">
    <source>
        <dbReference type="EMBL" id="ETL80912.1"/>
    </source>
</evidence>
<accession>W2K716</accession>
<gene>
    <name evidence="1" type="ORF">L917_18648</name>
</gene>
<name>W2K716_PHYNI</name>
<dbReference type="EMBL" id="KI682598">
    <property type="protein sequence ID" value="ETL80912.1"/>
    <property type="molecule type" value="Genomic_DNA"/>
</dbReference>
<dbReference type="AlphaFoldDB" id="W2K716"/>
<organism evidence="1">
    <name type="scientific">Phytophthora nicotianae</name>
    <name type="common">Potato buckeye rot agent</name>
    <name type="synonym">Phytophthora parasitica</name>
    <dbReference type="NCBI Taxonomy" id="4792"/>
    <lineage>
        <taxon>Eukaryota</taxon>
        <taxon>Sar</taxon>
        <taxon>Stramenopiles</taxon>
        <taxon>Oomycota</taxon>
        <taxon>Peronosporomycetes</taxon>
        <taxon>Peronosporales</taxon>
        <taxon>Peronosporaceae</taxon>
        <taxon>Phytophthora</taxon>
    </lineage>
</organism>
<dbReference type="Proteomes" id="UP000054423">
    <property type="component" value="Unassembled WGS sequence"/>
</dbReference>
<protein>
    <recommendedName>
        <fullName evidence="2">RxLR effector protein</fullName>
    </recommendedName>
</protein>
<evidence type="ECO:0008006" key="2">
    <source>
        <dbReference type="Google" id="ProtNLM"/>
    </source>
</evidence>
<dbReference type="OrthoDB" id="91436at2759"/>